<protein>
    <submittedName>
        <fullName evidence="1">Uncharacterized protein</fullName>
    </submittedName>
</protein>
<dbReference type="EMBL" id="JAEILM010000005">
    <property type="protein sequence ID" value="MBI6631429.1"/>
    <property type="molecule type" value="Genomic_DNA"/>
</dbReference>
<evidence type="ECO:0000313" key="2">
    <source>
        <dbReference type="EMBL" id="MBI6631429.1"/>
    </source>
</evidence>
<gene>
    <name evidence="1" type="ORF">TX23_06720</name>
    <name evidence="2" type="ORF">YA0871_02060</name>
</gene>
<name>A0A0R3ALT2_9PSED</name>
<evidence type="ECO:0000313" key="1">
    <source>
        <dbReference type="EMBL" id="KRP74111.1"/>
    </source>
</evidence>
<evidence type="ECO:0000313" key="3">
    <source>
        <dbReference type="Proteomes" id="UP000050852"/>
    </source>
</evidence>
<dbReference type="Proteomes" id="UP000607562">
    <property type="component" value="Unassembled WGS sequence"/>
</dbReference>
<reference evidence="2 4" key="2">
    <citation type="submission" date="2020-12" db="EMBL/GenBank/DDBJ databases">
        <title>Comparative genomic insights into the epidemiology and virulence of plant pathogenic Pseudomonads from Turkey.</title>
        <authorList>
            <person name="Dillon M."/>
            <person name="Ruiz-Bedoya T."/>
            <person name="Bendalovic-Torma C."/>
            <person name="Guttman K.M."/>
            <person name="Kwak H."/>
            <person name="Middleton M.A."/>
            <person name="Wang P.W."/>
            <person name="Horuz S."/>
            <person name="Aysan Y."/>
            <person name="Guttman D.S."/>
        </authorList>
    </citation>
    <scope>NUCLEOTIDE SEQUENCE [LARGE SCALE GENOMIC DNA]</scope>
    <source>
        <strain evidence="2 4">Marul_2_1</strain>
    </source>
</reference>
<organism evidence="1 3">
    <name type="scientific">Pseudomonas paralactis</name>
    <dbReference type="NCBI Taxonomy" id="1615673"/>
    <lineage>
        <taxon>Bacteria</taxon>
        <taxon>Pseudomonadati</taxon>
        <taxon>Pseudomonadota</taxon>
        <taxon>Gammaproteobacteria</taxon>
        <taxon>Pseudomonadales</taxon>
        <taxon>Pseudomonadaceae</taxon>
        <taxon>Pseudomonas</taxon>
    </lineage>
</organism>
<accession>A0A0R3ALT2</accession>
<keyword evidence="4" id="KW-1185">Reference proteome</keyword>
<dbReference type="RefSeq" id="WP_057701535.1">
    <property type="nucleotide sequence ID" value="NZ_JAEILM010000005.1"/>
</dbReference>
<comment type="caution">
    <text evidence="1">The sequence shown here is derived from an EMBL/GenBank/DDBJ whole genome shotgun (WGS) entry which is preliminary data.</text>
</comment>
<dbReference type="PATRIC" id="fig|1615673.3.peg.2357"/>
<dbReference type="EMBL" id="JYLN01000002">
    <property type="protein sequence ID" value="KRP74111.1"/>
    <property type="molecule type" value="Genomic_DNA"/>
</dbReference>
<evidence type="ECO:0000313" key="4">
    <source>
        <dbReference type="Proteomes" id="UP000607562"/>
    </source>
</evidence>
<reference evidence="1 3" key="1">
    <citation type="submission" date="2015-02" db="EMBL/GenBank/DDBJ databases">
        <title>Two Pseudomonas sp. nov., isolated from raw milk.</title>
        <authorList>
            <person name="Wenning M."/>
            <person name="von Neubeck M."/>
            <person name="Huptas C."/>
            <person name="Scherer S."/>
        </authorList>
    </citation>
    <scope>NUCLEOTIDE SEQUENCE [LARGE SCALE GENOMIC DNA]</scope>
    <source>
        <strain evidence="1 3">DSM 29164</strain>
    </source>
</reference>
<dbReference type="AlphaFoldDB" id="A0A0R3ALT2"/>
<proteinExistence type="predicted"/>
<dbReference type="Proteomes" id="UP000050852">
    <property type="component" value="Unassembled WGS sequence"/>
</dbReference>
<sequence length="130" mass="14588">MYINEEIARIRKLLATGKANDEIDTLLPKAPTIDLIVNGELHVDRVPDTGLEVGVDYDTMQVGQNIDVYLFGNRPGPGDHNVCFTVREVKPHTVLFPKAYVEQLYKDELGLCVYFIDGAQTSSWTTFTVK</sequence>